<dbReference type="EMBL" id="VOFY01000015">
    <property type="protein sequence ID" value="KAA8584762.1"/>
    <property type="molecule type" value="Genomic_DNA"/>
</dbReference>
<feature type="compositionally biased region" description="Acidic residues" evidence="6">
    <location>
        <begin position="226"/>
        <end position="235"/>
    </location>
</feature>
<dbReference type="SUPFAM" id="SSF48452">
    <property type="entry name" value="TPR-like"/>
    <property type="match status" value="1"/>
</dbReference>
<comment type="similarity">
    <text evidence="5">Belongs to the fem-1 family.</text>
</comment>
<feature type="compositionally biased region" description="Low complexity" evidence="6">
    <location>
        <begin position="257"/>
        <end position="268"/>
    </location>
</feature>
<accession>A0A5J5CRF0</accession>
<dbReference type="SUPFAM" id="SSF48403">
    <property type="entry name" value="Ankyrin repeat"/>
    <property type="match status" value="1"/>
</dbReference>
<dbReference type="InterPro" id="IPR011990">
    <property type="entry name" value="TPR-like_helical_dom_sf"/>
</dbReference>
<organism evidence="7 8">
    <name type="scientific">Etheostoma spectabile</name>
    <name type="common">orangethroat darter</name>
    <dbReference type="NCBI Taxonomy" id="54343"/>
    <lineage>
        <taxon>Eukaryota</taxon>
        <taxon>Metazoa</taxon>
        <taxon>Chordata</taxon>
        <taxon>Craniata</taxon>
        <taxon>Vertebrata</taxon>
        <taxon>Euteleostomi</taxon>
        <taxon>Actinopterygii</taxon>
        <taxon>Neopterygii</taxon>
        <taxon>Teleostei</taxon>
        <taxon>Neoteleostei</taxon>
        <taxon>Acanthomorphata</taxon>
        <taxon>Eupercaria</taxon>
        <taxon>Perciformes</taxon>
        <taxon>Percoidei</taxon>
        <taxon>Percidae</taxon>
        <taxon>Etheostomatinae</taxon>
        <taxon>Etheostoma</taxon>
    </lineage>
</organism>
<feature type="compositionally biased region" description="Polar residues" evidence="6">
    <location>
        <begin position="238"/>
        <end position="252"/>
    </location>
</feature>
<dbReference type="AlphaFoldDB" id="A0A5J5CRF0"/>
<comment type="caution">
    <text evidence="7">The sequence shown here is derived from an EMBL/GenBank/DDBJ whole genome shotgun (WGS) entry which is preliminary data.</text>
</comment>
<feature type="non-terminal residue" evidence="7">
    <location>
        <position position="1"/>
    </location>
</feature>
<evidence type="ECO:0000256" key="4">
    <source>
        <dbReference type="ARBA" id="ARBA00023043"/>
    </source>
</evidence>
<evidence type="ECO:0000256" key="3">
    <source>
        <dbReference type="ARBA" id="ARBA00022786"/>
    </source>
</evidence>
<dbReference type="SMART" id="SM00028">
    <property type="entry name" value="TPR"/>
    <property type="match status" value="2"/>
</dbReference>
<dbReference type="PANTHER" id="PTHR24173:SF74">
    <property type="entry name" value="ANKYRIN REPEAT DOMAIN-CONTAINING PROTEIN 16"/>
    <property type="match status" value="1"/>
</dbReference>
<dbReference type="InterPro" id="IPR019734">
    <property type="entry name" value="TPR_rpt"/>
</dbReference>
<feature type="region of interest" description="Disordered" evidence="6">
    <location>
        <begin position="677"/>
        <end position="714"/>
    </location>
</feature>
<feature type="region of interest" description="Disordered" evidence="6">
    <location>
        <begin position="185"/>
        <end position="364"/>
    </location>
</feature>
<keyword evidence="3" id="KW-0833">Ubl conjugation pathway</keyword>
<protein>
    <submittedName>
        <fullName evidence="7">Uncharacterized protein</fullName>
    </submittedName>
</protein>
<proteinExistence type="inferred from homology"/>
<dbReference type="PANTHER" id="PTHR24173">
    <property type="entry name" value="ANKYRIN REPEAT CONTAINING"/>
    <property type="match status" value="1"/>
</dbReference>
<dbReference type="InterPro" id="IPR002110">
    <property type="entry name" value="Ankyrin_rpt"/>
</dbReference>
<dbReference type="Proteomes" id="UP000327493">
    <property type="component" value="Chromosome 15"/>
</dbReference>
<feature type="compositionally biased region" description="Polar residues" evidence="6">
    <location>
        <begin position="207"/>
        <end position="219"/>
    </location>
</feature>
<feature type="compositionally biased region" description="Low complexity" evidence="6">
    <location>
        <begin position="276"/>
        <end position="289"/>
    </location>
</feature>
<feature type="non-terminal residue" evidence="7">
    <location>
        <position position="727"/>
    </location>
</feature>
<dbReference type="Gene3D" id="1.25.40.20">
    <property type="entry name" value="Ankyrin repeat-containing domain"/>
    <property type="match status" value="1"/>
</dbReference>
<name>A0A5J5CRF0_9PERO</name>
<feature type="compositionally biased region" description="Polar residues" evidence="6">
    <location>
        <begin position="354"/>
        <end position="364"/>
    </location>
</feature>
<evidence type="ECO:0000256" key="6">
    <source>
        <dbReference type="SAM" id="MobiDB-lite"/>
    </source>
</evidence>
<keyword evidence="2" id="KW-0677">Repeat</keyword>
<dbReference type="Pfam" id="PF12796">
    <property type="entry name" value="Ank_2"/>
    <property type="match status" value="1"/>
</dbReference>
<comment type="pathway">
    <text evidence="1">Protein modification; protein ubiquitination.</text>
</comment>
<dbReference type="InterPro" id="IPR036770">
    <property type="entry name" value="Ankyrin_rpt-contain_sf"/>
</dbReference>
<keyword evidence="8" id="KW-1185">Reference proteome</keyword>
<sequence>SGRLAVCRLLLDQGAAVEQGNRRGVAPLFSAVRHGHLQVQHLVDHGASVEHVDCSGMRPATWAMATSKPDILMVLLSKLIQEGDRLYKQGNVREAAHSYQSALQKFPGDELKTFRHLIDFAVAEEFATKALELKAKSYEGFYARARAKRGRRQFHAALEDLIEASRLCPSNREIQRLLSRVKEECRQVAQQQDSPPPSSHPVYQPNAAMSSNHSACQQVQDREGLTEEEEEEEEEGSHSSPSFHPQPVTQGFDTHCSPGVPSPSSLSPTHLYRHLPSPTHSPSCSSPAHSAPPPPPSSSSYHHFSALQRPSPMSESMPALSGNGGLHQHPQSSTAPHHSDQNPGGQQLHHLSHQRSFQKQNSVQGQWLQPAKVQVVRTSQPSTSAHSSAYSQFGQLPQELAELGEGICQSPPDVRPSLQVQAGLTSGPSYPLEDGDVDFVCQARAVSAYGREAGGERGGVSRFGQARQFSRNQSKAAHYPMEVTEATMGPPDSLPPLHDYQYHHQGGLWRPLSGQTTSFPAPPPRPLVHSQSINVRFSSSSGNLAGGQPTNHGQGFRTSASAQHMDVTSAGGVTAYHDDLFLISSAQSETCMVEGGTYPGEAGRSSRNTPFMGVVDRTARVHQRYQQQAPSSSASCLSPSRSWAVSSVDTVVTSPSKTPANQGGLGQPQLSSIAYHNRSNNNAHNDNQLDYYPQGEGSGQVASQNPSYRDVKLARTLPVTHSCSDRP</sequence>
<feature type="region of interest" description="Disordered" evidence="6">
    <location>
        <begin position="540"/>
        <end position="561"/>
    </location>
</feature>
<reference evidence="7 8" key="1">
    <citation type="submission" date="2019-08" db="EMBL/GenBank/DDBJ databases">
        <title>A chromosome-level genome assembly, high-density linkage maps, and genome scans reveal the genomic architecture of hybrid incompatibilities underlying speciation via character displacement in darters (Percidae: Etheostominae).</title>
        <authorList>
            <person name="Moran R.L."/>
            <person name="Catchen J.M."/>
            <person name="Fuller R.C."/>
        </authorList>
    </citation>
    <scope>NUCLEOTIDE SEQUENCE [LARGE SCALE GENOMIC DNA]</scope>
    <source>
        <strain evidence="7">EspeVRDwgs_2016</strain>
        <tissue evidence="7">Muscle</tissue>
    </source>
</reference>
<gene>
    <name evidence="7" type="ORF">FQN60_003456</name>
</gene>
<evidence type="ECO:0000256" key="1">
    <source>
        <dbReference type="ARBA" id="ARBA00004906"/>
    </source>
</evidence>
<evidence type="ECO:0000256" key="5">
    <source>
        <dbReference type="ARBA" id="ARBA00038500"/>
    </source>
</evidence>
<evidence type="ECO:0000313" key="8">
    <source>
        <dbReference type="Proteomes" id="UP000327493"/>
    </source>
</evidence>
<dbReference type="Gene3D" id="1.25.40.10">
    <property type="entry name" value="Tetratricopeptide repeat domain"/>
    <property type="match status" value="1"/>
</dbReference>
<evidence type="ECO:0000256" key="2">
    <source>
        <dbReference type="ARBA" id="ARBA00022737"/>
    </source>
</evidence>
<evidence type="ECO:0000313" key="7">
    <source>
        <dbReference type="EMBL" id="KAA8584762.1"/>
    </source>
</evidence>
<feature type="compositionally biased region" description="Low complexity" evidence="6">
    <location>
        <begin position="677"/>
        <end position="686"/>
    </location>
</feature>
<feature type="compositionally biased region" description="Polar residues" evidence="6">
    <location>
        <begin position="329"/>
        <end position="345"/>
    </location>
</feature>
<keyword evidence="4" id="KW-0040">ANK repeat</keyword>